<proteinExistence type="predicted"/>
<keyword evidence="1 2" id="KW-0129">CBS domain</keyword>
<dbReference type="SUPFAM" id="SSF54631">
    <property type="entry name" value="CBS-domain pair"/>
    <property type="match status" value="1"/>
</dbReference>
<feature type="compositionally biased region" description="Polar residues" evidence="3">
    <location>
        <begin position="138"/>
        <end position="149"/>
    </location>
</feature>
<feature type="region of interest" description="Disordered" evidence="3">
    <location>
        <begin position="126"/>
        <end position="149"/>
    </location>
</feature>
<evidence type="ECO:0000256" key="3">
    <source>
        <dbReference type="SAM" id="MobiDB-lite"/>
    </source>
</evidence>
<dbReference type="CDD" id="cd04586">
    <property type="entry name" value="CBS_pair_BON_assoc"/>
    <property type="match status" value="1"/>
</dbReference>
<dbReference type="Gene3D" id="3.10.580.10">
    <property type="entry name" value="CBS-domain"/>
    <property type="match status" value="2"/>
</dbReference>
<dbReference type="SMART" id="SM00116">
    <property type="entry name" value="CBS"/>
    <property type="match status" value="2"/>
</dbReference>
<dbReference type="PANTHER" id="PTHR43080:SF2">
    <property type="entry name" value="CBS DOMAIN-CONTAINING PROTEIN"/>
    <property type="match status" value="1"/>
</dbReference>
<name>A0A931CNP1_9MICC</name>
<gene>
    <name evidence="5" type="ORF">IV500_09075</name>
</gene>
<accession>A0A931CNP1</accession>
<dbReference type="AlphaFoldDB" id="A0A931CNP1"/>
<dbReference type="InterPro" id="IPR046342">
    <property type="entry name" value="CBS_dom_sf"/>
</dbReference>
<evidence type="ECO:0000313" key="5">
    <source>
        <dbReference type="EMBL" id="MBG0739535.1"/>
    </source>
</evidence>
<evidence type="ECO:0000259" key="4">
    <source>
        <dbReference type="PROSITE" id="PS51371"/>
    </source>
</evidence>
<comment type="caution">
    <text evidence="5">The sequence shown here is derived from an EMBL/GenBank/DDBJ whole genome shotgun (WGS) entry which is preliminary data.</text>
</comment>
<protein>
    <submittedName>
        <fullName evidence="5">CBS domain-containing protein</fullName>
    </submittedName>
</protein>
<dbReference type="InterPro" id="IPR051257">
    <property type="entry name" value="Diverse_CBS-Domain"/>
</dbReference>
<organism evidence="5 6">
    <name type="scientific">Arthrobacter terrae</name>
    <dbReference type="NCBI Taxonomy" id="2935737"/>
    <lineage>
        <taxon>Bacteria</taxon>
        <taxon>Bacillati</taxon>
        <taxon>Actinomycetota</taxon>
        <taxon>Actinomycetes</taxon>
        <taxon>Micrococcales</taxon>
        <taxon>Micrococcaceae</taxon>
        <taxon>Arthrobacter</taxon>
    </lineage>
</organism>
<dbReference type="Proteomes" id="UP000655366">
    <property type="component" value="Unassembled WGS sequence"/>
</dbReference>
<dbReference type="PROSITE" id="PS51371">
    <property type="entry name" value="CBS"/>
    <property type="match status" value="2"/>
</dbReference>
<dbReference type="EMBL" id="JADNYM010000010">
    <property type="protein sequence ID" value="MBG0739535.1"/>
    <property type="molecule type" value="Genomic_DNA"/>
</dbReference>
<evidence type="ECO:0000256" key="2">
    <source>
        <dbReference type="PROSITE-ProRule" id="PRU00703"/>
    </source>
</evidence>
<evidence type="ECO:0000313" key="6">
    <source>
        <dbReference type="Proteomes" id="UP000655366"/>
    </source>
</evidence>
<dbReference type="SUPFAM" id="SSF57802">
    <property type="entry name" value="Rubredoxin-like"/>
    <property type="match status" value="1"/>
</dbReference>
<keyword evidence="6" id="KW-1185">Reference proteome</keyword>
<dbReference type="PANTHER" id="PTHR43080">
    <property type="entry name" value="CBS DOMAIN-CONTAINING PROTEIN CBSX3, MITOCHONDRIAL"/>
    <property type="match status" value="1"/>
</dbReference>
<reference evidence="5 6" key="1">
    <citation type="submission" date="2020-11" db="EMBL/GenBank/DDBJ databases">
        <title>Arthrobacter antarcticus sp. nov., isolated from Antarctic Soil.</title>
        <authorList>
            <person name="Li J."/>
        </authorList>
    </citation>
    <scope>NUCLEOTIDE SEQUENCE [LARGE SCALE GENOMIC DNA]</scope>
    <source>
        <strain evidence="5 6">Z1-20</strain>
    </source>
</reference>
<sequence length="149" mass="15525">MSTPVITVPPDTPVADIAGLLRRHHISAVPVVDPAGHVLGLVSDYDLLARTGDTAALVMSTAVISVSADTEISDIRRLLIDQRFGRLPVLAGGRLAGIVSRGDLVAMLITEWVCADCGEPVRGERAPDSCPKCGGSSAGFTFQEQPPGP</sequence>
<feature type="domain" description="CBS" evidence="4">
    <location>
        <begin position="59"/>
        <end position="117"/>
    </location>
</feature>
<dbReference type="Pfam" id="PF00571">
    <property type="entry name" value="CBS"/>
    <property type="match status" value="2"/>
</dbReference>
<feature type="domain" description="CBS" evidence="4">
    <location>
        <begin position="1"/>
        <end position="57"/>
    </location>
</feature>
<dbReference type="Gene3D" id="2.20.28.10">
    <property type="match status" value="1"/>
</dbReference>
<dbReference type="InterPro" id="IPR000644">
    <property type="entry name" value="CBS_dom"/>
</dbReference>
<evidence type="ECO:0000256" key="1">
    <source>
        <dbReference type="ARBA" id="ARBA00023122"/>
    </source>
</evidence>